<feature type="domain" description="Rad50/SbcC-type AAA" evidence="5">
    <location>
        <begin position="6"/>
        <end position="182"/>
    </location>
</feature>
<keyword evidence="6" id="KW-0269">Exonuclease</keyword>
<proteinExistence type="inferred from homology"/>
<evidence type="ECO:0000256" key="4">
    <source>
        <dbReference type="SAM" id="Coils"/>
    </source>
</evidence>
<evidence type="ECO:0000256" key="3">
    <source>
        <dbReference type="ARBA" id="ARBA00013368"/>
    </source>
</evidence>
<dbReference type="EMBL" id="VNIQ01000002">
    <property type="protein sequence ID" value="TYQ05963.1"/>
    <property type="molecule type" value="Genomic_DNA"/>
</dbReference>
<dbReference type="PANTHER" id="PTHR32114:SF2">
    <property type="entry name" value="ABC TRANSPORTER ABCH.3"/>
    <property type="match status" value="1"/>
</dbReference>
<keyword evidence="6" id="KW-0378">Hydrolase</keyword>
<dbReference type="GO" id="GO:0016887">
    <property type="term" value="F:ATP hydrolysis activity"/>
    <property type="evidence" value="ECO:0007669"/>
    <property type="project" value="InterPro"/>
</dbReference>
<dbReference type="SUPFAM" id="SSF52540">
    <property type="entry name" value="P-loop containing nucleoside triphosphate hydrolases"/>
    <property type="match status" value="1"/>
</dbReference>
<dbReference type="InterPro" id="IPR027417">
    <property type="entry name" value="P-loop_NTPase"/>
</dbReference>
<keyword evidence="4" id="KW-0175">Coiled coil</keyword>
<comment type="similarity">
    <text evidence="1">Belongs to the SMC family. SbcC subfamily.</text>
</comment>
<dbReference type="Pfam" id="PF13558">
    <property type="entry name" value="SbcC_Walker_B"/>
    <property type="match status" value="1"/>
</dbReference>
<name>A0A652YSA5_NOCGL</name>
<dbReference type="Pfam" id="PF13476">
    <property type="entry name" value="AAA_23"/>
    <property type="match status" value="1"/>
</dbReference>
<evidence type="ECO:0000259" key="5">
    <source>
        <dbReference type="Pfam" id="PF13476"/>
    </source>
</evidence>
<dbReference type="PANTHER" id="PTHR32114">
    <property type="entry name" value="ABC TRANSPORTER ABCH.3"/>
    <property type="match status" value="1"/>
</dbReference>
<comment type="caution">
    <text evidence="6">The sequence shown here is derived from an EMBL/GenBank/DDBJ whole genome shotgun (WGS) entry which is preliminary data.</text>
</comment>
<reference evidence="6" key="1">
    <citation type="submission" date="2019-07" db="EMBL/GenBank/DDBJ databases">
        <title>Genomic Encyclopedia of Type Strains, Phase IV (KMG-IV): sequencing the most valuable type-strain genomes for metagenomic binning, comparative biology and taxonomic classification.</title>
        <authorList>
            <person name="Goeker M."/>
        </authorList>
    </citation>
    <scope>NUCLEOTIDE SEQUENCE</scope>
    <source>
        <strain evidence="6">DSM 44596</strain>
    </source>
</reference>
<evidence type="ECO:0000313" key="6">
    <source>
        <dbReference type="EMBL" id="TYQ05963.1"/>
    </source>
</evidence>
<evidence type="ECO:0000256" key="1">
    <source>
        <dbReference type="ARBA" id="ARBA00006930"/>
    </source>
</evidence>
<accession>A0A652YSA5</accession>
<protein>
    <recommendedName>
        <fullName evidence="3">Nuclease SbcCD subunit C</fullName>
    </recommendedName>
</protein>
<evidence type="ECO:0000256" key="2">
    <source>
        <dbReference type="ARBA" id="ARBA00011322"/>
    </source>
</evidence>
<dbReference type="Gene3D" id="3.40.50.300">
    <property type="entry name" value="P-loop containing nucleotide triphosphate hydrolases"/>
    <property type="match status" value="2"/>
</dbReference>
<dbReference type="GO" id="GO:0006302">
    <property type="term" value="P:double-strand break repair"/>
    <property type="evidence" value="ECO:0007669"/>
    <property type="project" value="InterPro"/>
</dbReference>
<gene>
    <name evidence="6" type="ORF">FNL38_10292</name>
</gene>
<dbReference type="InterPro" id="IPR038729">
    <property type="entry name" value="Rad50/SbcC_AAA"/>
</dbReference>
<dbReference type="AlphaFoldDB" id="A0A652YSA5"/>
<keyword evidence="6" id="KW-0540">Nuclease</keyword>
<dbReference type="GO" id="GO:0004527">
    <property type="term" value="F:exonuclease activity"/>
    <property type="evidence" value="ECO:0007669"/>
    <property type="project" value="UniProtKB-KW"/>
</dbReference>
<comment type="subunit">
    <text evidence="2">Heterodimer of SbcC and SbcD.</text>
</comment>
<sequence>MRLHTLEVRAFGPFADTVTVDFDRLGADGLFLLHGDTGAGKTTVLDAVAFALYGRVPGARNEGKRLLSDHAPVGSVPQVTLEATISGRRLKLVRSPEFSRPKKRGSGSIVENAKATLTWLDGRGENLSRIPDIGDEINRLMGMSADQFFQVVLLPQGEFAKFLRAENEERGKLLERLFDTKKFVSVEAWFDEKKKVSASALADKEQAVQVLLARVETAAGLEVGAEAHPLEWSRKLLAEAQDGRDLANGVLEKSKAAAAEANRILGVAERTADLVRRRDRARAEIIALDEGSADLAVIADELATATRAQPVSVISQDSDSAQRAVASALAQAEKAVTLYSEHGGPDIFGGGGWPARDGERGEVLAQVRDWRDEIVRLDSVAEQARIADAAESEIGTLSARHAKMIARTEDIARQRAQLPEQLSSAASELADAQRCEASLPGLRAAYAAAADSASAARDIVGVRARAEAMRATVLDARDAHQAARGRWLDRVQTRIEGMAAELAGSLKPGDACQVCGSPEHPALAQPGTDTVTEADVEKAAVLERAAEGALTVVLKQESALALEIERLIARGGDGDVTELEAVRERAQAALESATSTARRAADLAAKAAELSGRDNTLEQESAALATEAATVIERISALTLRAQEIRAAIVSAAGEDSSISARRARFETWATAAMTASEARDDAARAQARAAELSAKLVDAALSAGFESAPAALAAVRTPARVAALEAEVARARDRRVAARSVLDDPDVAATADVATVDVDGPALVSRECAAAVNEAVAAASLAENRVSDLERLNSQLENAYEAIAPQRARHDELAALADVIAGKGQNSRKMSLRSYVLASRLEEVALSASVRLRRMSGGRYEFVHSDEAGSRGRRGGLGLDIRDDFTGVVRSAKTLSGGESFLASLSLALGLADVVAAESGGVVLDTMFIDEGFGTLDADTLDSVMGVLDELRDGGRVVGIVSHVDEMRQRIPSRLHVIRGRAGSSVELIAG</sequence>
<organism evidence="6">
    <name type="scientific">Nocardia globerula</name>
    <dbReference type="NCBI Taxonomy" id="1818"/>
    <lineage>
        <taxon>Bacteria</taxon>
        <taxon>Bacillati</taxon>
        <taxon>Actinomycetota</taxon>
        <taxon>Actinomycetes</taxon>
        <taxon>Mycobacteriales</taxon>
        <taxon>Nocardiaceae</taxon>
        <taxon>Nocardia</taxon>
    </lineage>
</organism>
<feature type="coiled-coil region" evidence="4">
    <location>
        <begin position="773"/>
        <end position="800"/>
    </location>
</feature>